<keyword evidence="5" id="KW-1185">Reference proteome</keyword>
<reference evidence="4 5" key="1">
    <citation type="submission" date="2022-10" db="EMBL/GenBank/DDBJ databases">
        <title>Paenibacillus description and whole genome data of maize root bacterial community.</title>
        <authorList>
            <person name="Marton D."/>
            <person name="Farkas M."/>
            <person name="Cserhati M."/>
        </authorList>
    </citation>
    <scope>NUCLEOTIDE SEQUENCE [LARGE SCALE GENOMIC DNA]</scope>
    <source>
        <strain evidence="4 5">P96</strain>
    </source>
</reference>
<organism evidence="4 5">
    <name type="scientific">Paenibacillus zeirhizosphaerae</name>
    <dbReference type="NCBI Taxonomy" id="2987519"/>
    <lineage>
        <taxon>Bacteria</taxon>
        <taxon>Bacillati</taxon>
        <taxon>Bacillota</taxon>
        <taxon>Bacilli</taxon>
        <taxon>Bacillales</taxon>
        <taxon>Paenibacillaceae</taxon>
        <taxon>Paenibacillus</taxon>
    </lineage>
</organism>
<protein>
    <submittedName>
        <fullName evidence="4">HipA domain-containing protein</fullName>
    </submittedName>
</protein>
<name>A0ABT9FMC7_9BACL</name>
<evidence type="ECO:0000256" key="2">
    <source>
        <dbReference type="ARBA" id="ARBA00022777"/>
    </source>
</evidence>
<gene>
    <name evidence="4" type="ORF">OIN60_03715</name>
</gene>
<dbReference type="Proteomes" id="UP001241848">
    <property type="component" value="Unassembled WGS sequence"/>
</dbReference>
<evidence type="ECO:0000313" key="4">
    <source>
        <dbReference type="EMBL" id="MDP4095898.1"/>
    </source>
</evidence>
<keyword evidence="1" id="KW-0808">Transferase</keyword>
<sequence length="272" mass="31503">MLYVEDLMELSSSISSAGVLTKWMDPKNNTYIKTSAYNNETKEYHVEAVMECLASDIGRLIGVSVVDYWLDELDMGDSEILVCVSEDYKMKTPYRDKISVSSYLVSRGLEGAVRSDRYRSLVAEFPEIRESLDRLIVFDYLIDNYDRHMRNVELLSLGDGSVRLAPLFDNGSSLLADWVTEQDLADLEESEELFEEHIIHAETQSKCFAHDHRSELMLVDKSVFRNINLSITDEEWEQVTWKYAPYLSPLRLKMIYRLVTTRYSNLLRFAAK</sequence>
<dbReference type="Pfam" id="PF07804">
    <property type="entry name" value="HipA_C"/>
    <property type="match status" value="1"/>
</dbReference>
<dbReference type="RefSeq" id="WP_305753528.1">
    <property type="nucleotide sequence ID" value="NZ_JAPCKK010000006.1"/>
</dbReference>
<feature type="domain" description="HipA-like C-terminal" evidence="3">
    <location>
        <begin position="127"/>
        <end position="176"/>
    </location>
</feature>
<dbReference type="Gene3D" id="1.10.1070.20">
    <property type="match status" value="1"/>
</dbReference>
<proteinExistence type="predicted"/>
<dbReference type="InterPro" id="IPR012893">
    <property type="entry name" value="HipA-like_C"/>
</dbReference>
<accession>A0ABT9FMC7</accession>
<evidence type="ECO:0000313" key="5">
    <source>
        <dbReference type="Proteomes" id="UP001241848"/>
    </source>
</evidence>
<evidence type="ECO:0000259" key="3">
    <source>
        <dbReference type="Pfam" id="PF07804"/>
    </source>
</evidence>
<evidence type="ECO:0000256" key="1">
    <source>
        <dbReference type="ARBA" id="ARBA00022679"/>
    </source>
</evidence>
<comment type="caution">
    <text evidence="4">The sequence shown here is derived from an EMBL/GenBank/DDBJ whole genome shotgun (WGS) entry which is preliminary data.</text>
</comment>
<keyword evidence="2" id="KW-0418">Kinase</keyword>
<dbReference type="EMBL" id="JAPCKK010000006">
    <property type="protein sequence ID" value="MDP4095898.1"/>
    <property type="molecule type" value="Genomic_DNA"/>
</dbReference>